<evidence type="ECO:0000256" key="2">
    <source>
        <dbReference type="ARBA" id="ARBA00023127"/>
    </source>
</evidence>
<sequence>MRAILVDWMSELCYNYSLHRVTFHIAVSILDRYLSQVYTTKRSEFQTLGAVCVLLSTKLCVILFVFIVIHRSQCRLILPH</sequence>
<gene>
    <name evidence="7" type="ORF">GSBLH_T00002444001</name>
</gene>
<dbReference type="EMBL" id="FN668651">
    <property type="protein sequence ID" value="CBK22861.2"/>
    <property type="molecule type" value="Genomic_DNA"/>
</dbReference>
<dbReference type="GO" id="GO:0051301">
    <property type="term" value="P:cell division"/>
    <property type="evidence" value="ECO:0007669"/>
    <property type="project" value="UniProtKB-KW"/>
</dbReference>
<dbReference type="Pfam" id="PF00134">
    <property type="entry name" value="Cyclin_N"/>
    <property type="match status" value="1"/>
</dbReference>
<dbReference type="InterPro" id="IPR036915">
    <property type="entry name" value="Cyclin-like_sf"/>
</dbReference>
<reference evidence="7" key="1">
    <citation type="submission" date="2010-02" db="EMBL/GenBank/DDBJ databases">
        <title>Sequencing and annotation of the Blastocystis hominis genome.</title>
        <authorList>
            <person name="Wincker P."/>
        </authorList>
    </citation>
    <scope>NUCLEOTIDE SEQUENCE</scope>
    <source>
        <strain evidence="7">Singapore isolate B</strain>
    </source>
</reference>
<dbReference type="GeneID" id="24919612"/>
<evidence type="ECO:0000256" key="3">
    <source>
        <dbReference type="ARBA" id="ARBA00023306"/>
    </source>
</evidence>
<keyword evidence="5" id="KW-0812">Transmembrane</keyword>
<keyword evidence="3" id="KW-0131">Cell cycle</keyword>
<proteinExistence type="inferred from homology"/>
<dbReference type="PROSITE" id="PS00292">
    <property type="entry name" value="CYCLINS"/>
    <property type="match status" value="1"/>
</dbReference>
<dbReference type="InterPro" id="IPR006671">
    <property type="entry name" value="Cyclin_N"/>
</dbReference>
<dbReference type="InParanoid" id="D8M472"/>
<keyword evidence="8" id="KW-1185">Reference proteome</keyword>
<comment type="similarity">
    <text evidence="4">Belongs to the cyclin family.</text>
</comment>
<keyword evidence="1" id="KW-0132">Cell division</keyword>
<keyword evidence="5" id="KW-1133">Transmembrane helix</keyword>
<dbReference type="PANTHER" id="PTHR10177">
    <property type="entry name" value="CYCLINS"/>
    <property type="match status" value="1"/>
</dbReference>
<dbReference type="RefSeq" id="XP_012896909.1">
    <property type="nucleotide sequence ID" value="XM_013041455.1"/>
</dbReference>
<dbReference type="OrthoDB" id="5590282at2759"/>
<evidence type="ECO:0000259" key="6">
    <source>
        <dbReference type="SMART" id="SM00385"/>
    </source>
</evidence>
<keyword evidence="5" id="KW-0472">Membrane</keyword>
<dbReference type="Gene3D" id="1.10.472.10">
    <property type="entry name" value="Cyclin-like"/>
    <property type="match status" value="1"/>
</dbReference>
<evidence type="ECO:0000256" key="1">
    <source>
        <dbReference type="ARBA" id="ARBA00022618"/>
    </source>
</evidence>
<dbReference type="InterPro" id="IPR048258">
    <property type="entry name" value="Cyclins_cyclin-box"/>
</dbReference>
<organism evidence="7">
    <name type="scientific">Blastocystis hominis</name>
    <dbReference type="NCBI Taxonomy" id="12968"/>
    <lineage>
        <taxon>Eukaryota</taxon>
        <taxon>Sar</taxon>
        <taxon>Stramenopiles</taxon>
        <taxon>Bigyra</taxon>
        <taxon>Opalozoa</taxon>
        <taxon>Opalinata</taxon>
        <taxon>Blastocystidae</taxon>
        <taxon>Blastocystis</taxon>
    </lineage>
</organism>
<dbReference type="SMART" id="SM00385">
    <property type="entry name" value="CYCLIN"/>
    <property type="match status" value="1"/>
</dbReference>
<keyword evidence="2 4" id="KW-0195">Cyclin</keyword>
<dbReference type="InterPro" id="IPR013763">
    <property type="entry name" value="Cyclin-like_dom"/>
</dbReference>
<name>D8M472_BLAHO</name>
<dbReference type="SUPFAM" id="SSF47954">
    <property type="entry name" value="Cyclin-like"/>
    <property type="match status" value="1"/>
</dbReference>
<accession>D8M472</accession>
<protein>
    <recommendedName>
        <fullName evidence="6">Cyclin-like domain-containing protein</fullName>
    </recommendedName>
</protein>
<evidence type="ECO:0000256" key="5">
    <source>
        <dbReference type="SAM" id="Phobius"/>
    </source>
</evidence>
<dbReference type="AlphaFoldDB" id="D8M472"/>
<feature type="domain" description="Cyclin-like" evidence="6">
    <location>
        <begin position="7"/>
        <end position="79"/>
    </location>
</feature>
<dbReference type="Proteomes" id="UP000008312">
    <property type="component" value="Unassembled WGS sequence"/>
</dbReference>
<feature type="transmembrane region" description="Helical" evidence="5">
    <location>
        <begin position="48"/>
        <end position="69"/>
    </location>
</feature>
<evidence type="ECO:0000256" key="4">
    <source>
        <dbReference type="RuleBase" id="RU000383"/>
    </source>
</evidence>
<dbReference type="InterPro" id="IPR039361">
    <property type="entry name" value="Cyclin"/>
</dbReference>
<evidence type="ECO:0000313" key="7">
    <source>
        <dbReference type="EMBL" id="CBK22861.2"/>
    </source>
</evidence>
<evidence type="ECO:0000313" key="8">
    <source>
        <dbReference type="Proteomes" id="UP000008312"/>
    </source>
</evidence>